<dbReference type="Proteomes" id="UP000324222">
    <property type="component" value="Unassembled WGS sequence"/>
</dbReference>
<sequence>MHTALSTAAKHQERQLIARPSRDDTRGTPYAHTACAQQQQQTQSPAQHSHHHSCGMDFNLHPESLHVSLHSLPHSPSG</sequence>
<feature type="compositionally biased region" description="Basic and acidic residues" evidence="1">
    <location>
        <begin position="10"/>
        <end position="26"/>
    </location>
</feature>
<evidence type="ECO:0000313" key="2">
    <source>
        <dbReference type="EMBL" id="MPC91865.1"/>
    </source>
</evidence>
<dbReference type="EMBL" id="VSRR010089245">
    <property type="protein sequence ID" value="MPC91865.1"/>
    <property type="molecule type" value="Genomic_DNA"/>
</dbReference>
<protein>
    <submittedName>
        <fullName evidence="2">Uncharacterized protein</fullName>
    </submittedName>
</protein>
<name>A0A5B7JB21_PORTR</name>
<proteinExistence type="predicted"/>
<reference evidence="2" key="1">
    <citation type="submission" date="2019-05" db="EMBL/GenBank/DDBJ databases">
        <title>Another draft genome of Portunus trituberculatus and its Hox gene families provides insights of decapod evolution.</title>
        <authorList>
            <person name="Jeong J.-H."/>
            <person name="Song I."/>
            <person name="Kim S."/>
            <person name="Choi T."/>
            <person name="Kim D."/>
            <person name="Ryu S."/>
            <person name="Kim W."/>
        </authorList>
    </citation>
    <scope>NUCLEOTIDE SEQUENCE [LARGE SCALE GENOMIC DNA]</scope>
    <source>
        <tissue evidence="2">Muscle</tissue>
    </source>
</reference>
<feature type="compositionally biased region" description="Low complexity" evidence="1">
    <location>
        <begin position="31"/>
        <end position="47"/>
    </location>
</feature>
<dbReference type="AlphaFoldDB" id="A0A5B7JB21"/>
<accession>A0A5B7JB21</accession>
<comment type="caution">
    <text evidence="2">The sequence shown here is derived from an EMBL/GenBank/DDBJ whole genome shotgun (WGS) entry which is preliminary data.</text>
</comment>
<keyword evidence="3" id="KW-1185">Reference proteome</keyword>
<organism evidence="2 3">
    <name type="scientific">Portunus trituberculatus</name>
    <name type="common">Swimming crab</name>
    <name type="synonym">Neptunus trituberculatus</name>
    <dbReference type="NCBI Taxonomy" id="210409"/>
    <lineage>
        <taxon>Eukaryota</taxon>
        <taxon>Metazoa</taxon>
        <taxon>Ecdysozoa</taxon>
        <taxon>Arthropoda</taxon>
        <taxon>Crustacea</taxon>
        <taxon>Multicrustacea</taxon>
        <taxon>Malacostraca</taxon>
        <taxon>Eumalacostraca</taxon>
        <taxon>Eucarida</taxon>
        <taxon>Decapoda</taxon>
        <taxon>Pleocyemata</taxon>
        <taxon>Brachyura</taxon>
        <taxon>Eubrachyura</taxon>
        <taxon>Portunoidea</taxon>
        <taxon>Portunidae</taxon>
        <taxon>Portuninae</taxon>
        <taxon>Portunus</taxon>
    </lineage>
</organism>
<gene>
    <name evidence="2" type="ORF">E2C01_086926</name>
</gene>
<evidence type="ECO:0000256" key="1">
    <source>
        <dbReference type="SAM" id="MobiDB-lite"/>
    </source>
</evidence>
<feature type="region of interest" description="Disordered" evidence="1">
    <location>
        <begin position="1"/>
        <end position="59"/>
    </location>
</feature>
<evidence type="ECO:0000313" key="3">
    <source>
        <dbReference type="Proteomes" id="UP000324222"/>
    </source>
</evidence>